<feature type="transmembrane region" description="Helical" evidence="1">
    <location>
        <begin position="52"/>
        <end position="72"/>
    </location>
</feature>
<keyword evidence="1" id="KW-1133">Transmembrane helix</keyword>
<organism evidence="2 3">
    <name type="scientific">Massilia aerilata</name>
    <dbReference type="NCBI Taxonomy" id="453817"/>
    <lineage>
        <taxon>Bacteria</taxon>
        <taxon>Pseudomonadati</taxon>
        <taxon>Pseudomonadota</taxon>
        <taxon>Betaproteobacteria</taxon>
        <taxon>Burkholderiales</taxon>
        <taxon>Oxalobacteraceae</taxon>
        <taxon>Telluria group</taxon>
        <taxon>Massilia</taxon>
    </lineage>
</organism>
<keyword evidence="3" id="KW-1185">Reference proteome</keyword>
<name>A0ABW0RXR3_9BURK</name>
<dbReference type="RefSeq" id="WP_379768309.1">
    <property type="nucleotide sequence ID" value="NZ_JBHSMZ010000004.1"/>
</dbReference>
<dbReference type="EMBL" id="JBHSMZ010000004">
    <property type="protein sequence ID" value="MFC5548003.1"/>
    <property type="molecule type" value="Genomic_DNA"/>
</dbReference>
<evidence type="ECO:0000313" key="3">
    <source>
        <dbReference type="Proteomes" id="UP001596086"/>
    </source>
</evidence>
<keyword evidence="1" id="KW-0812">Transmembrane</keyword>
<keyword evidence="1" id="KW-0472">Membrane</keyword>
<reference evidence="3" key="1">
    <citation type="journal article" date="2019" name="Int. J. Syst. Evol. Microbiol.">
        <title>The Global Catalogue of Microorganisms (GCM) 10K type strain sequencing project: providing services to taxonomists for standard genome sequencing and annotation.</title>
        <authorList>
            <consortium name="The Broad Institute Genomics Platform"/>
            <consortium name="The Broad Institute Genome Sequencing Center for Infectious Disease"/>
            <person name="Wu L."/>
            <person name="Ma J."/>
        </authorList>
    </citation>
    <scope>NUCLEOTIDE SEQUENCE [LARGE SCALE GENOMIC DNA]</scope>
    <source>
        <strain evidence="3">CGMCC 4.5798</strain>
    </source>
</reference>
<gene>
    <name evidence="2" type="ORF">ACFPO9_05695</name>
</gene>
<evidence type="ECO:0000256" key="1">
    <source>
        <dbReference type="SAM" id="Phobius"/>
    </source>
</evidence>
<comment type="caution">
    <text evidence="2">The sequence shown here is derived from an EMBL/GenBank/DDBJ whole genome shotgun (WGS) entry which is preliminary data.</text>
</comment>
<proteinExistence type="predicted"/>
<protein>
    <submittedName>
        <fullName evidence="2">Uncharacterized protein</fullName>
    </submittedName>
</protein>
<accession>A0ABW0RXR3</accession>
<sequence length="75" mass="7934">MARWLIRAGVFFLVLGLALLSPLADLLPVDLFSFMARRTGPVRIVPAEGDGGALGFAVLLFGLALLGAGLVARRR</sequence>
<evidence type="ECO:0000313" key="2">
    <source>
        <dbReference type="EMBL" id="MFC5548003.1"/>
    </source>
</evidence>
<dbReference type="Proteomes" id="UP001596086">
    <property type="component" value="Unassembled WGS sequence"/>
</dbReference>